<protein>
    <submittedName>
        <fullName evidence="1">Uncharacterized protein</fullName>
    </submittedName>
</protein>
<sequence>MITNELQNLSYIFNFSKIFYESYHKKVPLINFPSTLEKLINTDIIQLIKSSELHIIDKANIWMEEAYLNFERISKIGVEANKKLILELVPNKIQDCSFIQALTAFNERNYNIANCLVNKKSLIDNENLIKSQIKLDAFKGISLLFPYDEIPKTSNNTQQHQNQDKPLKYNLQIQHIYLDRFTNSLLIHTLDDSKEDLKKLLQGHYMVKPIKFSCPANSVIKFFRERHEDGVIINSKSNTKEFIHAFFLFKNNKTKIYQQSSLSNITNFLTRKTSQSGTLTKIIFIE</sequence>
<dbReference type="RefSeq" id="WP_248391047.1">
    <property type="nucleotide sequence ID" value="NZ_CP096203.1"/>
</dbReference>
<evidence type="ECO:0000313" key="1">
    <source>
        <dbReference type="EMBL" id="UPQ75289.1"/>
    </source>
</evidence>
<keyword evidence="2" id="KW-1185">Reference proteome</keyword>
<dbReference type="Proteomes" id="UP000830552">
    <property type="component" value="Chromosome"/>
</dbReference>
<evidence type="ECO:0000313" key="2">
    <source>
        <dbReference type="Proteomes" id="UP000830552"/>
    </source>
</evidence>
<dbReference type="EMBL" id="CP096203">
    <property type="protein sequence ID" value="UPQ75289.1"/>
    <property type="molecule type" value="Genomic_DNA"/>
</dbReference>
<gene>
    <name evidence="1" type="ORF">M0D58_14710</name>
</gene>
<name>A0ABY4K3H4_9FLAO</name>
<accession>A0ABY4K3H4</accession>
<reference evidence="1" key="1">
    <citation type="submission" date="2022-04" db="EMBL/GenBank/DDBJ databases">
        <title>Evolutionary, genomic, and biogeographic characterization of Chryseobacterium nepalense represented by a plastic-degrading bacterium AC3.</title>
        <authorList>
            <person name="Yin Z."/>
            <person name="Liu X."/>
            <person name="Wang D."/>
            <person name="Xie Z."/>
        </authorList>
    </citation>
    <scope>NUCLEOTIDE SEQUENCE</scope>
    <source>
        <strain evidence="1">AC3</strain>
    </source>
</reference>
<organism evidence="1 2">
    <name type="scientific">Chryseobacterium nepalense</name>
    <dbReference type="NCBI Taxonomy" id="1854498"/>
    <lineage>
        <taxon>Bacteria</taxon>
        <taxon>Pseudomonadati</taxon>
        <taxon>Bacteroidota</taxon>
        <taxon>Flavobacteriia</taxon>
        <taxon>Flavobacteriales</taxon>
        <taxon>Weeksellaceae</taxon>
        <taxon>Chryseobacterium group</taxon>
        <taxon>Chryseobacterium</taxon>
    </lineage>
</organism>
<proteinExistence type="predicted"/>